<dbReference type="Pfam" id="PF00988">
    <property type="entry name" value="CPSase_sm_chain"/>
    <property type="match status" value="1"/>
</dbReference>
<sequence>MDKKRAILVLADGTSFTGYSLGAAGEKAGEVVFNTSMMGYQEILTDPSYKGQMVVMTYPLIGNYGINEKDYESRSLFLEGFIVKEYSPFPSNWRSQISLDEFLKNKKTVGIQGIDTRELTRRLRDYGAQQGIISTEDFDVFSLTKKIKSAPGLVGIDLVKSVTCNNLYEWKDSDSDAGKSKRLKVVVYDCGVKYNILRKLNSAGCSVTVVPAQTQSQTILNMKPDGVVLSNGPGDPAAVPYMIENIKGLLGKKPVFGICLGHQLMALTLGLKTYKLKFGHHGGNQPVMDLHTKKVEITAQNHSFAVTAPQEGTMQKSPYGNVEITHVNLNDKSVEGLKCHSIPAFSVQYHPEASPGPHDASYLFERFIEMMKYQS</sequence>
<protein>
    <recommendedName>
        <fullName evidence="8">Carbamoyl phosphate synthase small chain</fullName>
        <ecNumber evidence="8">6.3.5.5</ecNumber>
    </recommendedName>
    <alternativeName>
        <fullName evidence="8">Carbamoyl phosphate synthetase glutamine chain</fullName>
    </alternativeName>
</protein>
<feature type="binding site" evidence="8">
    <location>
        <position position="232"/>
    </location>
    <ligand>
        <name>L-glutamine</name>
        <dbReference type="ChEBI" id="CHEBI:58359"/>
    </ligand>
</feature>
<dbReference type="Proteomes" id="UP000032309">
    <property type="component" value="Unassembled WGS sequence"/>
</dbReference>
<evidence type="ECO:0000313" key="11">
    <source>
        <dbReference type="Proteomes" id="UP000032309"/>
    </source>
</evidence>
<feature type="active site" evidence="8">
    <location>
        <position position="352"/>
    </location>
</feature>
<keyword evidence="5 8" id="KW-0067">ATP-binding</keyword>
<dbReference type="PRINTS" id="PR00097">
    <property type="entry name" value="ANTSNTHASEII"/>
</dbReference>
<feature type="binding site" evidence="8">
    <location>
        <position position="263"/>
    </location>
    <ligand>
        <name>L-glutamine</name>
        <dbReference type="ChEBI" id="CHEBI:58359"/>
    </ligand>
</feature>
<comment type="subunit">
    <text evidence="8">Composed of two chains; the small (or glutamine) chain promotes the hydrolysis of glutamine to ammonia, which is used by the large (or ammonia) chain to synthesize carbamoyl phosphate. Tetramer of heterodimers (alpha,beta)4.</text>
</comment>
<comment type="function">
    <text evidence="8">Small subunit of the glutamine-dependent carbamoyl phosphate synthetase (CPSase). CPSase catalyzes the formation of carbamoyl phosphate from the ammonia moiety of glutamine, carbonate, and phosphate donated by ATP, constituting the first step of 2 biosynthetic pathways, one leading to arginine and/or urea and the other to pyrimidine nucleotides. The small subunit (glutamine amidotransferase) binds and cleaves glutamine to supply the large subunit with the substrate ammonia.</text>
</comment>
<evidence type="ECO:0000256" key="3">
    <source>
        <dbReference type="ARBA" id="ARBA00022598"/>
    </source>
</evidence>
<dbReference type="PRINTS" id="PR00096">
    <property type="entry name" value="GATASE"/>
</dbReference>
<dbReference type="InterPro" id="IPR002474">
    <property type="entry name" value="CarbamoylP_synth_ssu_N"/>
</dbReference>
<proteinExistence type="inferred from homology"/>
<comment type="caution">
    <text evidence="10">The sequence shown here is derived from an EMBL/GenBank/DDBJ whole genome shotgun (WGS) entry which is preliminary data.</text>
</comment>
<dbReference type="InterPro" id="IPR006274">
    <property type="entry name" value="CarbamoylP_synth_ssu"/>
</dbReference>
<dbReference type="InterPro" id="IPR035686">
    <property type="entry name" value="CPSase_GATase1"/>
</dbReference>
<comment type="caution">
    <text evidence="8">Lacks conserved residue(s) required for the propagation of feature annotation.</text>
</comment>
<feature type="active site" description="Nucleophile" evidence="8">
    <location>
        <position position="259"/>
    </location>
</feature>
<organism evidence="10 11">
    <name type="scientific">Candidatus Brocadia sinica JPN1</name>
    <dbReference type="NCBI Taxonomy" id="1197129"/>
    <lineage>
        <taxon>Bacteria</taxon>
        <taxon>Pseudomonadati</taxon>
        <taxon>Planctomycetota</taxon>
        <taxon>Candidatus Brocadiia</taxon>
        <taxon>Candidatus Brocadiales</taxon>
        <taxon>Candidatus Brocadiaceae</taxon>
        <taxon>Candidatus Brocadia</taxon>
    </lineage>
</organism>
<dbReference type="Pfam" id="PF00117">
    <property type="entry name" value="GATase"/>
    <property type="match status" value="1"/>
</dbReference>
<comment type="similarity">
    <text evidence="2 8">Belongs to the CarA family.</text>
</comment>
<accession>A0ABQ0JZJ8</accession>
<feature type="active site" evidence="8">
    <location>
        <position position="350"/>
    </location>
</feature>
<evidence type="ECO:0000256" key="6">
    <source>
        <dbReference type="ARBA" id="ARBA00022962"/>
    </source>
</evidence>
<dbReference type="NCBIfam" id="NF009475">
    <property type="entry name" value="PRK12838.1"/>
    <property type="match status" value="1"/>
</dbReference>
<evidence type="ECO:0000256" key="1">
    <source>
        <dbReference type="ARBA" id="ARBA00005077"/>
    </source>
</evidence>
<keyword evidence="3 8" id="KW-0436">Ligase</keyword>
<dbReference type="EC" id="6.3.5.5" evidence="8"/>
<dbReference type="CDD" id="cd01744">
    <property type="entry name" value="GATase1_CPSase"/>
    <property type="match status" value="1"/>
</dbReference>
<dbReference type="Gene3D" id="3.40.50.880">
    <property type="match status" value="1"/>
</dbReference>
<dbReference type="InterPro" id="IPR017926">
    <property type="entry name" value="GATASE"/>
</dbReference>
<dbReference type="EMBL" id="BAFN01000001">
    <property type="protein sequence ID" value="GAN34219.1"/>
    <property type="molecule type" value="Genomic_DNA"/>
</dbReference>
<keyword evidence="11" id="KW-1185">Reference proteome</keyword>
<gene>
    <name evidence="8" type="primary">carA</name>
    <name evidence="10" type="ORF">BROSI_A2755</name>
</gene>
<comment type="catalytic activity">
    <reaction evidence="7 8">
        <text>hydrogencarbonate + L-glutamine + 2 ATP + H2O = carbamoyl phosphate + L-glutamate + 2 ADP + phosphate + 2 H(+)</text>
        <dbReference type="Rhea" id="RHEA:18633"/>
        <dbReference type="ChEBI" id="CHEBI:15377"/>
        <dbReference type="ChEBI" id="CHEBI:15378"/>
        <dbReference type="ChEBI" id="CHEBI:17544"/>
        <dbReference type="ChEBI" id="CHEBI:29985"/>
        <dbReference type="ChEBI" id="CHEBI:30616"/>
        <dbReference type="ChEBI" id="CHEBI:43474"/>
        <dbReference type="ChEBI" id="CHEBI:58228"/>
        <dbReference type="ChEBI" id="CHEBI:58359"/>
        <dbReference type="ChEBI" id="CHEBI:456216"/>
        <dbReference type="EC" id="6.3.5.5"/>
    </reaction>
</comment>
<dbReference type="PANTHER" id="PTHR43418:SF7">
    <property type="entry name" value="CARBAMOYL-PHOSPHATE SYNTHASE SMALL CHAIN"/>
    <property type="match status" value="1"/>
</dbReference>
<name>A0ABQ0JZJ8_9BACT</name>
<comment type="catalytic activity">
    <reaction evidence="8">
        <text>L-glutamine + H2O = L-glutamate + NH4(+)</text>
        <dbReference type="Rhea" id="RHEA:15889"/>
        <dbReference type="ChEBI" id="CHEBI:15377"/>
        <dbReference type="ChEBI" id="CHEBI:28938"/>
        <dbReference type="ChEBI" id="CHEBI:29985"/>
        <dbReference type="ChEBI" id="CHEBI:58359"/>
    </reaction>
</comment>
<evidence type="ECO:0000256" key="5">
    <source>
        <dbReference type="ARBA" id="ARBA00022840"/>
    </source>
</evidence>
<keyword evidence="8" id="KW-0665">Pyrimidine biosynthesis</keyword>
<feature type="binding site" evidence="8">
    <location>
        <position position="48"/>
    </location>
    <ligand>
        <name>L-glutamine</name>
        <dbReference type="ChEBI" id="CHEBI:58359"/>
    </ligand>
</feature>
<feature type="domain" description="Carbamoyl-phosphate synthase small subunit N-terminal" evidence="9">
    <location>
        <begin position="4"/>
        <end position="134"/>
    </location>
</feature>
<dbReference type="NCBIfam" id="TIGR01368">
    <property type="entry name" value="CPSaseIIsmall"/>
    <property type="match status" value="1"/>
</dbReference>
<dbReference type="InterPro" id="IPR036480">
    <property type="entry name" value="CarbP_synth_ssu_N_sf"/>
</dbReference>
<dbReference type="InterPro" id="IPR050472">
    <property type="entry name" value="Anth_synth/Amidotransfase"/>
</dbReference>
<keyword evidence="4 8" id="KW-0547">Nucleotide-binding</keyword>
<keyword evidence="8" id="KW-0028">Amino-acid biosynthesis</keyword>
<dbReference type="PRINTS" id="PR00099">
    <property type="entry name" value="CPSGATASE"/>
</dbReference>
<feature type="binding site" evidence="8">
    <location>
        <position position="260"/>
    </location>
    <ligand>
        <name>L-glutamine</name>
        <dbReference type="ChEBI" id="CHEBI:58359"/>
    </ligand>
</feature>
<feature type="binding site" evidence="8">
    <location>
        <position position="304"/>
    </location>
    <ligand>
        <name>L-glutamine</name>
        <dbReference type="ChEBI" id="CHEBI:58359"/>
    </ligand>
</feature>
<feature type="binding site" evidence="8">
    <location>
        <position position="234"/>
    </location>
    <ligand>
        <name>L-glutamine</name>
        <dbReference type="ChEBI" id="CHEBI:58359"/>
    </ligand>
</feature>
<feature type="binding site" evidence="8">
    <location>
        <position position="301"/>
    </location>
    <ligand>
        <name>L-glutamine</name>
        <dbReference type="ChEBI" id="CHEBI:58359"/>
    </ligand>
</feature>
<dbReference type="InterPro" id="IPR029062">
    <property type="entry name" value="Class_I_gatase-like"/>
</dbReference>
<keyword evidence="8" id="KW-0055">Arginine biosynthesis</keyword>
<dbReference type="Gene3D" id="3.50.30.20">
    <property type="entry name" value="Carbamoyl-phosphate synthase small subunit, N-terminal domain"/>
    <property type="match status" value="1"/>
</dbReference>
<dbReference type="PROSITE" id="PS51273">
    <property type="entry name" value="GATASE_TYPE_1"/>
    <property type="match status" value="1"/>
</dbReference>
<reference evidence="11" key="1">
    <citation type="journal article" date="2015" name="Genome Announc.">
        <title>Draft Genome Sequence of an Anaerobic Ammonium-Oxidizing Bacterium, "Candidatus Brocadia sinica".</title>
        <authorList>
            <person name="Oshiki M."/>
            <person name="Shinyako-Hata K."/>
            <person name="Satoh H."/>
            <person name="Okabe S."/>
        </authorList>
    </citation>
    <scope>NUCLEOTIDE SEQUENCE [LARGE SCALE GENOMIC DNA]</scope>
    <source>
        <strain evidence="11">JPN1</strain>
    </source>
</reference>
<dbReference type="SMART" id="SM01097">
    <property type="entry name" value="CPSase_sm_chain"/>
    <property type="match status" value="1"/>
</dbReference>
<evidence type="ECO:0000256" key="8">
    <source>
        <dbReference type="HAMAP-Rule" id="MF_01209"/>
    </source>
</evidence>
<feature type="region of interest" description="CPSase" evidence="8">
    <location>
        <begin position="1"/>
        <end position="179"/>
    </location>
</feature>
<evidence type="ECO:0000313" key="10">
    <source>
        <dbReference type="EMBL" id="GAN34219.1"/>
    </source>
</evidence>
<dbReference type="SUPFAM" id="SSF52021">
    <property type="entry name" value="Carbamoyl phosphate synthetase, small subunit N-terminal domain"/>
    <property type="match status" value="1"/>
</dbReference>
<evidence type="ECO:0000256" key="2">
    <source>
        <dbReference type="ARBA" id="ARBA00007800"/>
    </source>
</evidence>
<dbReference type="RefSeq" id="WP_052564262.1">
    <property type="nucleotide sequence ID" value="NZ_BAFN01000001.1"/>
</dbReference>
<evidence type="ECO:0000256" key="4">
    <source>
        <dbReference type="ARBA" id="ARBA00022741"/>
    </source>
</evidence>
<keyword evidence="6 8" id="KW-0315">Glutamine amidotransferase</keyword>
<comment type="pathway">
    <text evidence="8">Pyrimidine metabolism; UMP biosynthesis via de novo pathway; (S)-dihydroorotate from bicarbonate: step 1/3.</text>
</comment>
<evidence type="ECO:0000256" key="7">
    <source>
        <dbReference type="ARBA" id="ARBA00048816"/>
    </source>
</evidence>
<dbReference type="HAMAP" id="MF_01209">
    <property type="entry name" value="CPSase_S_chain"/>
    <property type="match status" value="1"/>
</dbReference>
<dbReference type="SUPFAM" id="SSF52317">
    <property type="entry name" value="Class I glutamine amidotransferase-like"/>
    <property type="match status" value="1"/>
</dbReference>
<dbReference type="PANTHER" id="PTHR43418">
    <property type="entry name" value="MULTIFUNCTIONAL TRYPTOPHAN BIOSYNTHESIS PROTEIN-RELATED"/>
    <property type="match status" value="1"/>
</dbReference>
<comment type="pathway">
    <text evidence="1 8">Amino-acid biosynthesis; L-arginine biosynthesis; carbamoyl phosphate from bicarbonate: step 1/1.</text>
</comment>
<evidence type="ECO:0000259" key="9">
    <source>
        <dbReference type="SMART" id="SM01097"/>
    </source>
</evidence>